<dbReference type="InterPro" id="IPR002129">
    <property type="entry name" value="PyrdxlP-dep_de-COase"/>
</dbReference>
<dbReference type="InterPro" id="IPR015421">
    <property type="entry name" value="PyrdxlP-dep_Trfase_major"/>
</dbReference>
<evidence type="ECO:0000256" key="6">
    <source>
        <dbReference type="ARBA" id="ARBA00022824"/>
    </source>
</evidence>
<dbReference type="OrthoDB" id="10254570at2759"/>
<comment type="pathway">
    <text evidence="3">Lipid metabolism; sphingolipid metabolism.</text>
</comment>
<evidence type="ECO:0000256" key="8">
    <source>
        <dbReference type="ARBA" id="ARBA00022919"/>
    </source>
</evidence>
<dbReference type="InterPro" id="IPR015422">
    <property type="entry name" value="PyrdxlP-dep_Trfase_small"/>
</dbReference>
<dbReference type="PANTHER" id="PTHR42735">
    <property type="match status" value="1"/>
</dbReference>
<dbReference type="Pfam" id="PF00282">
    <property type="entry name" value="Pyridoxal_deC"/>
    <property type="match status" value="1"/>
</dbReference>
<dbReference type="GO" id="GO:0030170">
    <property type="term" value="F:pyridoxal phosphate binding"/>
    <property type="evidence" value="ECO:0007669"/>
    <property type="project" value="InterPro"/>
</dbReference>
<evidence type="ECO:0000256" key="10">
    <source>
        <dbReference type="ARBA" id="ARBA00023098"/>
    </source>
</evidence>
<comment type="similarity">
    <text evidence="13">Belongs to the group II decarboxylase family. Sphingosine-1-phosphate lyase subfamily.</text>
</comment>
<evidence type="ECO:0000256" key="13">
    <source>
        <dbReference type="ARBA" id="ARBA00038302"/>
    </source>
</evidence>
<sequence length="575" mass="62063">MSTGAAIPKTRPSGSYAPASLAQRSSLLAAVLSQGLSINTLRHVVFVYFVHSHLLRAWRHVRAYGVTPSIYRLYLTLSRAVIALMLRIPALKRKVKTELDAAQAGIEAKLVVRPPPGLRVSETNHALPQHGKDRDWVIGALQELQRLETGKGAEEDGEQVWRSGRISGAVYHGGDEMSEVITQAIGRFILTNPLHPDVFPGVRRMESEVISMVLRMYNAPPTAAGTTTSGGTESILMACKAARDWGNARRIKRPELICSRSAHAAFHKAADYFGVKLIEVEVDRVSRKIRLEQVRRAMNGNTVLLVGSAPSFGEGIIDDIPGLAALAKRAGILCHVDCCLGSFLVPFLERAGQPSEPFDFRVDGVTSISCDTHKYGFAPKGSSVIMYRSKELRRFQYYVQPDWTGGVYASPSIAGSRPGALIAGTWAALMTMGDDGYTQSCAGIVGAARQIESAIRNEIPQLMVLGKPLVSVVAFASAGKVNIYEVGDHMSKKGWHLNGLATEPPAIHIACTRLTIPVVDDFISDLKASVKEARTRAAQPGAMAQLYGLGQTSIGPGLVGEMAARYIDALTTVAD</sequence>
<evidence type="ECO:0000256" key="9">
    <source>
        <dbReference type="ARBA" id="ARBA00022989"/>
    </source>
</evidence>
<keyword evidence="8" id="KW-0746">Sphingolipid metabolism</keyword>
<dbReference type="STRING" id="58919.A0A316ZJG6"/>
<keyword evidence="7 16" id="KW-0663">Pyridoxal phosphate</keyword>
<evidence type="ECO:0000256" key="2">
    <source>
        <dbReference type="ARBA" id="ARBA00004389"/>
    </source>
</evidence>
<evidence type="ECO:0000256" key="17">
    <source>
        <dbReference type="RuleBase" id="RU000382"/>
    </source>
</evidence>
<dbReference type="EC" id="4.1.2.27" evidence="14"/>
<dbReference type="RefSeq" id="XP_025601547.1">
    <property type="nucleotide sequence ID" value="XM_025740442.1"/>
</dbReference>
<keyword evidence="12 17" id="KW-0456">Lyase</keyword>
<evidence type="ECO:0000256" key="15">
    <source>
        <dbReference type="ARBA" id="ARBA00042568"/>
    </source>
</evidence>
<evidence type="ECO:0000256" key="7">
    <source>
        <dbReference type="ARBA" id="ARBA00022898"/>
    </source>
</evidence>
<dbReference type="PANTHER" id="PTHR42735:SF6">
    <property type="entry name" value="SPHINGOSINE-1-PHOSPHATE LYASE 1"/>
    <property type="match status" value="1"/>
</dbReference>
<dbReference type="GO" id="GO:0019752">
    <property type="term" value="P:carboxylic acid metabolic process"/>
    <property type="evidence" value="ECO:0007669"/>
    <property type="project" value="InterPro"/>
</dbReference>
<name>A0A316ZJG6_9BASI</name>
<keyword evidence="10" id="KW-0443">Lipid metabolism</keyword>
<dbReference type="EMBL" id="KZ819283">
    <property type="protein sequence ID" value="PWO01269.1"/>
    <property type="molecule type" value="Genomic_DNA"/>
</dbReference>
<comment type="cofactor">
    <cofactor evidence="1 16 17">
        <name>pyridoxal 5'-phosphate</name>
        <dbReference type="ChEBI" id="CHEBI:597326"/>
    </cofactor>
</comment>
<dbReference type="Gene3D" id="3.90.1150.10">
    <property type="entry name" value="Aspartate Aminotransferase, domain 1"/>
    <property type="match status" value="1"/>
</dbReference>
<keyword evidence="6" id="KW-0256">Endoplasmic reticulum</keyword>
<reference evidence="18 19" key="1">
    <citation type="journal article" date="2018" name="Mol. Biol. Evol.">
        <title>Broad Genomic Sampling Reveals a Smut Pathogenic Ancestry of the Fungal Clade Ustilaginomycotina.</title>
        <authorList>
            <person name="Kijpornyongpan T."/>
            <person name="Mondo S.J."/>
            <person name="Barry K."/>
            <person name="Sandor L."/>
            <person name="Lee J."/>
            <person name="Lipzen A."/>
            <person name="Pangilinan J."/>
            <person name="LaButti K."/>
            <person name="Hainaut M."/>
            <person name="Henrissat B."/>
            <person name="Grigoriev I.V."/>
            <person name="Spatafora J.W."/>
            <person name="Aime M.C."/>
        </authorList>
    </citation>
    <scope>NUCLEOTIDE SEQUENCE [LARGE SCALE GENOMIC DNA]</scope>
    <source>
        <strain evidence="18 19">MCA 4186</strain>
    </source>
</reference>
<dbReference type="GO" id="GO:0008117">
    <property type="term" value="F:sphinganine-1-phosphate aldolase activity"/>
    <property type="evidence" value="ECO:0007669"/>
    <property type="project" value="UniProtKB-EC"/>
</dbReference>
<feature type="modified residue" description="N6-(pyridoxal phosphate)lysine" evidence="16">
    <location>
        <position position="374"/>
    </location>
</feature>
<proteinExistence type="inferred from homology"/>
<evidence type="ECO:0000256" key="14">
    <source>
        <dbReference type="ARBA" id="ARBA00038965"/>
    </source>
</evidence>
<dbReference type="Gene3D" id="6.10.140.2150">
    <property type="match status" value="1"/>
</dbReference>
<dbReference type="GO" id="GO:0030149">
    <property type="term" value="P:sphingolipid catabolic process"/>
    <property type="evidence" value="ECO:0007669"/>
    <property type="project" value="TreeGrafter"/>
</dbReference>
<keyword evidence="19" id="KW-1185">Reference proteome</keyword>
<comment type="subcellular location">
    <subcellularLocation>
        <location evidence="2">Endoplasmic reticulum membrane</location>
        <topology evidence="2">Single-pass membrane protein</topology>
    </subcellularLocation>
</comment>
<dbReference type="SUPFAM" id="SSF53383">
    <property type="entry name" value="PLP-dependent transferases"/>
    <property type="match status" value="1"/>
</dbReference>
<comment type="pathway">
    <text evidence="4">Sphingolipid metabolism.</text>
</comment>
<dbReference type="Gene3D" id="3.40.640.10">
    <property type="entry name" value="Type I PLP-dependent aspartate aminotransferase-like (Major domain)"/>
    <property type="match status" value="1"/>
</dbReference>
<keyword evidence="11" id="KW-0472">Membrane</keyword>
<evidence type="ECO:0000313" key="18">
    <source>
        <dbReference type="EMBL" id="PWO01269.1"/>
    </source>
</evidence>
<accession>A0A316ZJG6</accession>
<dbReference type="InterPro" id="IPR050477">
    <property type="entry name" value="GrpII_AminoAcid_Decarb"/>
</dbReference>
<evidence type="ECO:0000313" key="19">
    <source>
        <dbReference type="Proteomes" id="UP000245946"/>
    </source>
</evidence>
<organism evidence="18 19">
    <name type="scientific">Tilletiopsis washingtonensis</name>
    <dbReference type="NCBI Taxonomy" id="58919"/>
    <lineage>
        <taxon>Eukaryota</taxon>
        <taxon>Fungi</taxon>
        <taxon>Dikarya</taxon>
        <taxon>Basidiomycota</taxon>
        <taxon>Ustilaginomycotina</taxon>
        <taxon>Exobasidiomycetes</taxon>
        <taxon>Entylomatales</taxon>
        <taxon>Entylomatales incertae sedis</taxon>
        <taxon>Tilletiopsis</taxon>
    </lineage>
</organism>
<evidence type="ECO:0000256" key="5">
    <source>
        <dbReference type="ARBA" id="ARBA00022692"/>
    </source>
</evidence>
<evidence type="ECO:0000256" key="1">
    <source>
        <dbReference type="ARBA" id="ARBA00001933"/>
    </source>
</evidence>
<dbReference type="InterPro" id="IPR015424">
    <property type="entry name" value="PyrdxlP-dep_Trfase"/>
</dbReference>
<dbReference type="GO" id="GO:0005789">
    <property type="term" value="C:endoplasmic reticulum membrane"/>
    <property type="evidence" value="ECO:0007669"/>
    <property type="project" value="UniProtKB-SubCell"/>
</dbReference>
<keyword evidence="9" id="KW-1133">Transmembrane helix</keyword>
<evidence type="ECO:0000256" key="12">
    <source>
        <dbReference type="ARBA" id="ARBA00023239"/>
    </source>
</evidence>
<dbReference type="AlphaFoldDB" id="A0A316ZJG6"/>
<evidence type="ECO:0000256" key="3">
    <source>
        <dbReference type="ARBA" id="ARBA00004760"/>
    </source>
</evidence>
<keyword evidence="5" id="KW-0812">Transmembrane</keyword>
<evidence type="ECO:0000256" key="16">
    <source>
        <dbReference type="PIRSR" id="PIRSR602129-50"/>
    </source>
</evidence>
<evidence type="ECO:0000256" key="4">
    <source>
        <dbReference type="ARBA" id="ARBA00004991"/>
    </source>
</evidence>
<evidence type="ECO:0000256" key="11">
    <source>
        <dbReference type="ARBA" id="ARBA00023136"/>
    </source>
</evidence>
<dbReference type="Proteomes" id="UP000245946">
    <property type="component" value="Unassembled WGS sequence"/>
</dbReference>
<gene>
    <name evidence="18" type="ORF">FA09DRAFT_303426</name>
</gene>
<dbReference type="FunFam" id="3.40.640.10:FF:000020">
    <property type="entry name" value="sphingosine-1-phosphate lyase 1"/>
    <property type="match status" value="1"/>
</dbReference>
<protein>
    <recommendedName>
        <fullName evidence="14">sphinganine-1-phosphate aldolase</fullName>
        <ecNumber evidence="14">4.1.2.27</ecNumber>
    </recommendedName>
    <alternativeName>
        <fullName evidence="15">Sphingosine-1-phosphate aldolase</fullName>
    </alternativeName>
</protein>
<dbReference type="GeneID" id="37267988"/>